<gene>
    <name evidence="2" type="ORF">M404DRAFT_799021</name>
</gene>
<dbReference type="EMBL" id="KN831949">
    <property type="protein sequence ID" value="KIO11812.1"/>
    <property type="molecule type" value="Genomic_DNA"/>
</dbReference>
<feature type="region of interest" description="Disordered" evidence="1">
    <location>
        <begin position="117"/>
        <end position="342"/>
    </location>
</feature>
<dbReference type="OrthoDB" id="2693389at2759"/>
<reference evidence="3" key="2">
    <citation type="submission" date="2015-01" db="EMBL/GenBank/DDBJ databases">
        <title>Evolutionary Origins and Diversification of the Mycorrhizal Mutualists.</title>
        <authorList>
            <consortium name="DOE Joint Genome Institute"/>
            <consortium name="Mycorrhizal Genomics Consortium"/>
            <person name="Kohler A."/>
            <person name="Kuo A."/>
            <person name="Nagy L.G."/>
            <person name="Floudas D."/>
            <person name="Copeland A."/>
            <person name="Barry K.W."/>
            <person name="Cichocki N."/>
            <person name="Veneault-Fourrey C."/>
            <person name="LaButti K."/>
            <person name="Lindquist E.A."/>
            <person name="Lipzen A."/>
            <person name="Lundell T."/>
            <person name="Morin E."/>
            <person name="Murat C."/>
            <person name="Riley R."/>
            <person name="Ohm R."/>
            <person name="Sun H."/>
            <person name="Tunlid A."/>
            <person name="Henrissat B."/>
            <person name="Grigoriev I.V."/>
            <person name="Hibbett D.S."/>
            <person name="Martin F."/>
        </authorList>
    </citation>
    <scope>NUCLEOTIDE SEQUENCE [LARGE SCALE GENOMIC DNA]</scope>
    <source>
        <strain evidence="3">Marx 270</strain>
    </source>
</reference>
<feature type="compositionally biased region" description="Low complexity" evidence="1">
    <location>
        <begin position="242"/>
        <end position="257"/>
    </location>
</feature>
<dbReference type="HOGENOM" id="CLU_824136_0_0_1"/>
<evidence type="ECO:0000313" key="2">
    <source>
        <dbReference type="EMBL" id="KIO11812.1"/>
    </source>
</evidence>
<name>A0A0C3KQE0_PISTI</name>
<reference evidence="2 3" key="1">
    <citation type="submission" date="2014-04" db="EMBL/GenBank/DDBJ databases">
        <authorList>
            <consortium name="DOE Joint Genome Institute"/>
            <person name="Kuo A."/>
            <person name="Kohler A."/>
            <person name="Costa M.D."/>
            <person name="Nagy L.G."/>
            <person name="Floudas D."/>
            <person name="Copeland A."/>
            <person name="Barry K.W."/>
            <person name="Cichocki N."/>
            <person name="Veneault-Fourrey C."/>
            <person name="LaButti K."/>
            <person name="Lindquist E.A."/>
            <person name="Lipzen A."/>
            <person name="Lundell T."/>
            <person name="Morin E."/>
            <person name="Murat C."/>
            <person name="Sun H."/>
            <person name="Tunlid A."/>
            <person name="Henrissat B."/>
            <person name="Grigoriev I.V."/>
            <person name="Hibbett D.S."/>
            <person name="Martin F."/>
            <person name="Nordberg H.P."/>
            <person name="Cantor M.N."/>
            <person name="Hua S.X."/>
        </authorList>
    </citation>
    <scope>NUCLEOTIDE SEQUENCE [LARGE SCALE GENOMIC DNA]</scope>
    <source>
        <strain evidence="2 3">Marx 270</strain>
    </source>
</reference>
<feature type="compositionally biased region" description="Polar residues" evidence="1">
    <location>
        <begin position="296"/>
        <end position="312"/>
    </location>
</feature>
<feature type="compositionally biased region" description="Basic and acidic residues" evidence="1">
    <location>
        <begin position="280"/>
        <end position="294"/>
    </location>
</feature>
<dbReference type="AlphaFoldDB" id="A0A0C3KQE0"/>
<protein>
    <submittedName>
        <fullName evidence="2">Uncharacterized protein</fullName>
    </submittedName>
</protein>
<dbReference type="Proteomes" id="UP000054217">
    <property type="component" value="Unassembled WGS sequence"/>
</dbReference>
<feature type="region of interest" description="Disordered" evidence="1">
    <location>
        <begin position="78"/>
        <end position="101"/>
    </location>
</feature>
<evidence type="ECO:0000256" key="1">
    <source>
        <dbReference type="SAM" id="MobiDB-lite"/>
    </source>
</evidence>
<sequence>MLKKRSMMKEKFIDGDEMDFHLSPLAEIAAPLASTFPGFSALADESDDEDLKKMKKKKLLGTLEEDESCPESTLADLIRQPLTSEPIPIPSRECLSHQPSNSVAMSVTADWVSGFPSSRADDVVMGGSRPSSPCRRSSSDRHVPSSSQAPRTSRKTSRSRDDDPSESPPRRPDPIVEDTWQIVSSGVSKLHDLLDSPRPPPSLSQSAATTSSRPDIPRSSTARPPTLAQPSASRPLVPVRPSSASVHPGSSSSVVFVEDSHFAPSERRPLVSASEAAMQLERERQQEKERRRQLESSSAAQNSLRDTTNAPIASSHYHQPHRYKYGNDRMKPMQPLPSAACV</sequence>
<dbReference type="InParanoid" id="A0A0C3KQE0"/>
<accession>A0A0C3KQE0</accession>
<evidence type="ECO:0000313" key="3">
    <source>
        <dbReference type="Proteomes" id="UP000054217"/>
    </source>
</evidence>
<feature type="compositionally biased region" description="Basic and acidic residues" evidence="1">
    <location>
        <begin position="158"/>
        <end position="174"/>
    </location>
</feature>
<organism evidence="2 3">
    <name type="scientific">Pisolithus tinctorius Marx 270</name>
    <dbReference type="NCBI Taxonomy" id="870435"/>
    <lineage>
        <taxon>Eukaryota</taxon>
        <taxon>Fungi</taxon>
        <taxon>Dikarya</taxon>
        <taxon>Basidiomycota</taxon>
        <taxon>Agaricomycotina</taxon>
        <taxon>Agaricomycetes</taxon>
        <taxon>Agaricomycetidae</taxon>
        <taxon>Boletales</taxon>
        <taxon>Sclerodermatineae</taxon>
        <taxon>Pisolithaceae</taxon>
        <taxon>Pisolithus</taxon>
    </lineage>
</organism>
<keyword evidence="3" id="KW-1185">Reference proteome</keyword>
<proteinExistence type="predicted"/>
<feature type="compositionally biased region" description="Polar residues" evidence="1">
    <location>
        <begin position="207"/>
        <end position="232"/>
    </location>
</feature>
<feature type="compositionally biased region" description="Basic and acidic residues" evidence="1">
    <location>
        <begin position="258"/>
        <end position="269"/>
    </location>
</feature>